<dbReference type="VEuPathDB" id="FungiDB:ASPGLDRAFT_26387"/>
<dbReference type="STRING" id="1160497.A0A1L9VHR4"/>
<feature type="compositionally biased region" description="Polar residues" evidence="1">
    <location>
        <begin position="683"/>
        <end position="692"/>
    </location>
</feature>
<evidence type="ECO:0000256" key="1">
    <source>
        <dbReference type="SAM" id="MobiDB-lite"/>
    </source>
</evidence>
<dbReference type="Gene3D" id="2.120.10.80">
    <property type="entry name" value="Kelch-type beta propeller"/>
    <property type="match status" value="1"/>
</dbReference>
<dbReference type="GeneID" id="34459814"/>
<dbReference type="SUPFAM" id="SSF75011">
    <property type="entry name" value="3-carboxy-cis,cis-mucoante lactonizing enzyme"/>
    <property type="match status" value="1"/>
</dbReference>
<feature type="region of interest" description="Disordered" evidence="1">
    <location>
        <begin position="400"/>
        <end position="440"/>
    </location>
</feature>
<dbReference type="OrthoDB" id="5352000at2759"/>
<feature type="region of interest" description="Disordered" evidence="1">
    <location>
        <begin position="578"/>
        <end position="637"/>
    </location>
</feature>
<feature type="compositionally biased region" description="Basic and acidic residues" evidence="1">
    <location>
        <begin position="408"/>
        <end position="417"/>
    </location>
</feature>
<dbReference type="SUPFAM" id="SSF117281">
    <property type="entry name" value="Kelch motif"/>
    <property type="match status" value="1"/>
</dbReference>
<sequence>MVVPKPPVTLEDHCSLIHDNTLYTYSANGFASIALSENATWSNLTMGEPVSGAACVKNKQSLYVVGGTSSSSSDYTGLQRYSFQDEKWKTITPTSKDMSNRTNHGAVFLESSSSIFVYAGNRDGSSTPTSDTFVINTAEPYNVSSYSGADASPASAPILLPWSDDQAALVGGTTTARKVHLFKFNGTGDWSDSGINLPQALSDDVKTALINGSDSSKVLQSFDMSESPNTVKSLLLVNPGGKPADPAKVLGASSRKRSRRRAISVDNYPKYDDQYASSKTWSQFSLAQDDDGKLVAISGGSGTNSLALFNQTSNSWMNATKLFYGDKSMQQILSSPSSSTTATPTSSNSASSTPSAVAGGDGSNSGKVGTIVGATLGSVIGFAVILLAILFLLKHKKDKQKMTGQDRGGSDDKDRFSIQDQGEPLTRSAYPMAKSQAPLGSSSVDSLAIFSGKLNDEKKSQAAPAAHPVYGGKAPTKSPLSTVQSSRELLSGPYTPDADKALEAGEAGAGGRPGDRRTDEGWSKYFQDNNATDLVGMQQQDEPTASADLAKSERRGSAWPMTTLTPLNFGFLEEPKPLGRVVTGSPTTEHPSSATDGHLVIPEGQSARISSADSISLASDDNSDYDRSRYSSGLPAEGTRWVDAGHDDYFGRPVSSMYSQSYYPSTNNVSSMAAPSAPYDGVRSSQARQSSVIIPDTLDENGPPIRNQTNVNTDMSWLNLNADR</sequence>
<accession>A0A1L9VHR4</accession>
<evidence type="ECO:0000256" key="2">
    <source>
        <dbReference type="SAM" id="Phobius"/>
    </source>
</evidence>
<name>A0A1L9VHR4_ASPGL</name>
<dbReference type="EMBL" id="KV878899">
    <property type="protein sequence ID" value="OJJ83471.1"/>
    <property type="molecule type" value="Genomic_DNA"/>
</dbReference>
<dbReference type="InterPro" id="IPR015915">
    <property type="entry name" value="Kelch-typ_b-propeller"/>
</dbReference>
<evidence type="ECO:0008006" key="5">
    <source>
        <dbReference type="Google" id="ProtNLM"/>
    </source>
</evidence>
<reference evidence="4" key="1">
    <citation type="journal article" date="2017" name="Genome Biol.">
        <title>Comparative genomics reveals high biological diversity and specific adaptations in the industrially and medically important fungal genus Aspergillus.</title>
        <authorList>
            <person name="de Vries R.P."/>
            <person name="Riley R."/>
            <person name="Wiebenga A."/>
            <person name="Aguilar-Osorio G."/>
            <person name="Amillis S."/>
            <person name="Uchima C.A."/>
            <person name="Anderluh G."/>
            <person name="Asadollahi M."/>
            <person name="Askin M."/>
            <person name="Barry K."/>
            <person name="Battaglia E."/>
            <person name="Bayram O."/>
            <person name="Benocci T."/>
            <person name="Braus-Stromeyer S.A."/>
            <person name="Caldana C."/>
            <person name="Canovas D."/>
            <person name="Cerqueira G.C."/>
            <person name="Chen F."/>
            <person name="Chen W."/>
            <person name="Choi C."/>
            <person name="Clum A."/>
            <person name="Dos Santos R.A."/>
            <person name="Damasio A.R."/>
            <person name="Diallinas G."/>
            <person name="Emri T."/>
            <person name="Fekete E."/>
            <person name="Flipphi M."/>
            <person name="Freyberg S."/>
            <person name="Gallo A."/>
            <person name="Gournas C."/>
            <person name="Habgood R."/>
            <person name="Hainaut M."/>
            <person name="Harispe M.L."/>
            <person name="Henrissat B."/>
            <person name="Hilden K.S."/>
            <person name="Hope R."/>
            <person name="Hossain A."/>
            <person name="Karabika E."/>
            <person name="Karaffa L."/>
            <person name="Karanyi Z."/>
            <person name="Krasevec N."/>
            <person name="Kuo A."/>
            <person name="Kusch H."/>
            <person name="LaButti K."/>
            <person name="Lagendijk E.L."/>
            <person name="Lapidus A."/>
            <person name="Levasseur A."/>
            <person name="Lindquist E."/>
            <person name="Lipzen A."/>
            <person name="Logrieco A.F."/>
            <person name="MacCabe A."/>
            <person name="Maekelae M.R."/>
            <person name="Malavazi I."/>
            <person name="Melin P."/>
            <person name="Meyer V."/>
            <person name="Mielnichuk N."/>
            <person name="Miskei M."/>
            <person name="Molnar A.P."/>
            <person name="Mule G."/>
            <person name="Ngan C.Y."/>
            <person name="Orejas M."/>
            <person name="Orosz E."/>
            <person name="Ouedraogo J.P."/>
            <person name="Overkamp K.M."/>
            <person name="Park H.-S."/>
            <person name="Perrone G."/>
            <person name="Piumi F."/>
            <person name="Punt P.J."/>
            <person name="Ram A.F."/>
            <person name="Ramon A."/>
            <person name="Rauscher S."/>
            <person name="Record E."/>
            <person name="Riano-Pachon D.M."/>
            <person name="Robert V."/>
            <person name="Roehrig J."/>
            <person name="Ruller R."/>
            <person name="Salamov A."/>
            <person name="Salih N.S."/>
            <person name="Samson R.A."/>
            <person name="Sandor E."/>
            <person name="Sanguinetti M."/>
            <person name="Schuetze T."/>
            <person name="Sepcic K."/>
            <person name="Shelest E."/>
            <person name="Sherlock G."/>
            <person name="Sophianopoulou V."/>
            <person name="Squina F.M."/>
            <person name="Sun H."/>
            <person name="Susca A."/>
            <person name="Todd R.B."/>
            <person name="Tsang A."/>
            <person name="Unkles S.E."/>
            <person name="van de Wiele N."/>
            <person name="van Rossen-Uffink D."/>
            <person name="Oliveira J.V."/>
            <person name="Vesth T.C."/>
            <person name="Visser J."/>
            <person name="Yu J.-H."/>
            <person name="Zhou M."/>
            <person name="Andersen M.R."/>
            <person name="Archer D.B."/>
            <person name="Baker S.E."/>
            <person name="Benoit I."/>
            <person name="Brakhage A.A."/>
            <person name="Braus G.H."/>
            <person name="Fischer R."/>
            <person name="Frisvad J.C."/>
            <person name="Goldman G.H."/>
            <person name="Houbraken J."/>
            <person name="Oakley B."/>
            <person name="Pocsi I."/>
            <person name="Scazzocchio C."/>
            <person name="Seiboth B."/>
            <person name="vanKuyk P.A."/>
            <person name="Wortman J."/>
            <person name="Dyer P.S."/>
            <person name="Grigoriev I.V."/>
        </authorList>
    </citation>
    <scope>NUCLEOTIDE SEQUENCE [LARGE SCALE GENOMIC DNA]</scope>
    <source>
        <strain evidence="4">CBS 516.65</strain>
    </source>
</reference>
<feature type="compositionally biased region" description="Polar residues" evidence="1">
    <location>
        <begin position="526"/>
        <end position="543"/>
    </location>
</feature>
<feature type="compositionally biased region" description="Polar residues" evidence="1">
    <location>
        <begin position="706"/>
        <end position="724"/>
    </location>
</feature>
<feature type="region of interest" description="Disordered" evidence="1">
    <location>
        <begin position="333"/>
        <end position="364"/>
    </location>
</feature>
<proteinExistence type="predicted"/>
<evidence type="ECO:0000313" key="3">
    <source>
        <dbReference type="EMBL" id="OJJ83471.1"/>
    </source>
</evidence>
<gene>
    <name evidence="3" type="ORF">ASPGLDRAFT_26387</name>
</gene>
<feature type="compositionally biased region" description="Low complexity" evidence="1">
    <location>
        <begin position="334"/>
        <end position="356"/>
    </location>
</feature>
<feature type="region of interest" description="Disordered" evidence="1">
    <location>
        <begin position="460"/>
        <end position="556"/>
    </location>
</feature>
<feature type="region of interest" description="Disordered" evidence="1">
    <location>
        <begin position="669"/>
        <end position="724"/>
    </location>
</feature>
<feature type="compositionally biased region" description="Basic and acidic residues" evidence="1">
    <location>
        <begin position="513"/>
        <end position="522"/>
    </location>
</feature>
<keyword evidence="4" id="KW-1185">Reference proteome</keyword>
<feature type="transmembrane region" description="Helical" evidence="2">
    <location>
        <begin position="371"/>
        <end position="393"/>
    </location>
</feature>
<feature type="compositionally biased region" description="Polar residues" evidence="1">
    <location>
        <begin position="584"/>
        <end position="595"/>
    </location>
</feature>
<keyword evidence="2" id="KW-0472">Membrane</keyword>
<feature type="compositionally biased region" description="Polar residues" evidence="1">
    <location>
        <begin position="478"/>
        <end position="488"/>
    </location>
</feature>
<dbReference type="Proteomes" id="UP000184300">
    <property type="component" value="Unassembled WGS sequence"/>
</dbReference>
<feature type="region of interest" description="Disordered" evidence="1">
    <location>
        <begin position="245"/>
        <end position="265"/>
    </location>
</feature>
<keyword evidence="2" id="KW-0812">Transmembrane</keyword>
<protein>
    <recommendedName>
        <fullName evidence="5">Pre-mRNA splicing factor CLF1</fullName>
    </recommendedName>
</protein>
<dbReference type="AlphaFoldDB" id="A0A1L9VHR4"/>
<dbReference type="RefSeq" id="XP_022400169.1">
    <property type="nucleotide sequence ID" value="XM_022543553.1"/>
</dbReference>
<keyword evidence="2" id="KW-1133">Transmembrane helix</keyword>
<organism evidence="3 4">
    <name type="scientific">Aspergillus glaucus CBS 516.65</name>
    <dbReference type="NCBI Taxonomy" id="1160497"/>
    <lineage>
        <taxon>Eukaryota</taxon>
        <taxon>Fungi</taxon>
        <taxon>Dikarya</taxon>
        <taxon>Ascomycota</taxon>
        <taxon>Pezizomycotina</taxon>
        <taxon>Eurotiomycetes</taxon>
        <taxon>Eurotiomycetidae</taxon>
        <taxon>Eurotiales</taxon>
        <taxon>Aspergillaceae</taxon>
        <taxon>Aspergillus</taxon>
        <taxon>Aspergillus subgen. Aspergillus</taxon>
    </lineage>
</organism>
<feature type="compositionally biased region" description="Low complexity" evidence="1">
    <location>
        <begin position="606"/>
        <end position="620"/>
    </location>
</feature>
<evidence type="ECO:0000313" key="4">
    <source>
        <dbReference type="Proteomes" id="UP000184300"/>
    </source>
</evidence>